<accession>A0A2H3D9U0</accession>
<feature type="compositionally biased region" description="Polar residues" evidence="1">
    <location>
        <begin position="1"/>
        <end position="12"/>
    </location>
</feature>
<evidence type="ECO:0000313" key="2">
    <source>
        <dbReference type="EMBL" id="PBK91989.1"/>
    </source>
</evidence>
<evidence type="ECO:0000256" key="1">
    <source>
        <dbReference type="SAM" id="MobiDB-lite"/>
    </source>
</evidence>
<reference evidence="3" key="1">
    <citation type="journal article" date="2017" name="Nat. Ecol. Evol.">
        <title>Genome expansion and lineage-specific genetic innovations in the forest pathogenic fungi Armillaria.</title>
        <authorList>
            <person name="Sipos G."/>
            <person name="Prasanna A.N."/>
            <person name="Walter M.C."/>
            <person name="O'Connor E."/>
            <person name="Balint B."/>
            <person name="Krizsan K."/>
            <person name="Kiss B."/>
            <person name="Hess J."/>
            <person name="Varga T."/>
            <person name="Slot J."/>
            <person name="Riley R."/>
            <person name="Boka B."/>
            <person name="Rigling D."/>
            <person name="Barry K."/>
            <person name="Lee J."/>
            <person name="Mihaltcheva S."/>
            <person name="LaButti K."/>
            <person name="Lipzen A."/>
            <person name="Waldron R."/>
            <person name="Moloney N.M."/>
            <person name="Sperisen C."/>
            <person name="Kredics L."/>
            <person name="Vagvoelgyi C."/>
            <person name="Patrignani A."/>
            <person name="Fitzpatrick D."/>
            <person name="Nagy I."/>
            <person name="Doyle S."/>
            <person name="Anderson J.B."/>
            <person name="Grigoriev I.V."/>
            <person name="Gueldener U."/>
            <person name="Muensterkoetter M."/>
            <person name="Nagy L.G."/>
        </authorList>
    </citation>
    <scope>NUCLEOTIDE SEQUENCE [LARGE SCALE GENOMIC DNA]</scope>
    <source>
        <strain evidence="3">Ar21-2</strain>
    </source>
</reference>
<proteinExistence type="predicted"/>
<sequence length="106" mass="11935">MRHGSFLTQFSSRRGGPLSQTPTYTTTLPLGPFFSDADLFFRARNSTVVTRLSANVSILRQRTIAFPKNRKFRSCPDPPESHPSTHRIAELEVVVVALKGIQVKHR</sequence>
<feature type="region of interest" description="Disordered" evidence="1">
    <location>
        <begin position="1"/>
        <end position="22"/>
    </location>
</feature>
<protein>
    <submittedName>
        <fullName evidence="2">Uncharacterized protein</fullName>
    </submittedName>
</protein>
<dbReference type="Proteomes" id="UP000217790">
    <property type="component" value="Unassembled WGS sequence"/>
</dbReference>
<dbReference type="AlphaFoldDB" id="A0A2H3D9U0"/>
<dbReference type="InParanoid" id="A0A2H3D9U0"/>
<keyword evidence="3" id="KW-1185">Reference proteome</keyword>
<organism evidence="2 3">
    <name type="scientific">Armillaria gallica</name>
    <name type="common">Bulbous honey fungus</name>
    <name type="synonym">Armillaria bulbosa</name>
    <dbReference type="NCBI Taxonomy" id="47427"/>
    <lineage>
        <taxon>Eukaryota</taxon>
        <taxon>Fungi</taxon>
        <taxon>Dikarya</taxon>
        <taxon>Basidiomycota</taxon>
        <taxon>Agaricomycotina</taxon>
        <taxon>Agaricomycetes</taxon>
        <taxon>Agaricomycetidae</taxon>
        <taxon>Agaricales</taxon>
        <taxon>Marasmiineae</taxon>
        <taxon>Physalacriaceae</taxon>
        <taxon>Armillaria</taxon>
    </lineage>
</organism>
<dbReference type="EMBL" id="KZ293660">
    <property type="protein sequence ID" value="PBK91989.1"/>
    <property type="molecule type" value="Genomic_DNA"/>
</dbReference>
<gene>
    <name evidence="2" type="ORF">ARMGADRAFT_1013737</name>
</gene>
<name>A0A2H3D9U0_ARMGA</name>
<evidence type="ECO:0000313" key="3">
    <source>
        <dbReference type="Proteomes" id="UP000217790"/>
    </source>
</evidence>